<evidence type="ECO:0000313" key="7">
    <source>
        <dbReference type="EMBL" id="KKT33346.1"/>
    </source>
</evidence>
<dbReference type="PROSITE" id="PS51128">
    <property type="entry name" value="ZF_DKSA_2"/>
    <property type="match status" value="1"/>
</dbReference>
<dbReference type="PANTHER" id="PTHR33823:SF2">
    <property type="entry name" value="RNA POLYMERASE-BINDING TRANSCRIPTION FACTOR DKSA"/>
    <property type="match status" value="1"/>
</dbReference>
<dbReference type="EMBL" id="LCHL01000012">
    <property type="protein sequence ID" value="KKT33346.1"/>
    <property type="molecule type" value="Genomic_DNA"/>
</dbReference>
<gene>
    <name evidence="7" type="ORF">UW21_C0012G0006</name>
</gene>
<name>A0A0G1GEM2_9BACT</name>
<dbReference type="PROSITE" id="PS01102">
    <property type="entry name" value="ZF_DKSA_1"/>
    <property type="match status" value="1"/>
</dbReference>
<evidence type="ECO:0000313" key="8">
    <source>
        <dbReference type="Proteomes" id="UP000034192"/>
    </source>
</evidence>
<evidence type="ECO:0000256" key="4">
    <source>
        <dbReference type="PROSITE-ProRule" id="PRU00510"/>
    </source>
</evidence>
<dbReference type="InterPro" id="IPR000962">
    <property type="entry name" value="Znf_DskA_TraR"/>
</dbReference>
<dbReference type="Proteomes" id="UP000034192">
    <property type="component" value="Unassembled WGS sequence"/>
</dbReference>
<organism evidence="7 8">
    <name type="scientific">Candidatus Woesebacteria bacterium GW2011_GWB1_44_11b</name>
    <dbReference type="NCBI Taxonomy" id="1618580"/>
    <lineage>
        <taxon>Bacteria</taxon>
        <taxon>Candidatus Woeseibacteriota</taxon>
    </lineage>
</organism>
<dbReference type="Gene3D" id="1.20.120.910">
    <property type="entry name" value="DksA, coiled-coil domain"/>
    <property type="match status" value="1"/>
</dbReference>
<evidence type="ECO:0000256" key="2">
    <source>
        <dbReference type="ARBA" id="ARBA00022771"/>
    </source>
</evidence>
<feature type="region of interest" description="Disordered" evidence="5">
    <location>
        <begin position="34"/>
        <end position="69"/>
    </location>
</feature>
<keyword evidence="2" id="KW-0863">Zinc-finger</keyword>
<keyword evidence="3" id="KW-0862">Zinc</keyword>
<protein>
    <submittedName>
        <fullName evidence="7">Transcriptional regulator, TraR/DksA family</fullName>
    </submittedName>
</protein>
<dbReference type="AlphaFoldDB" id="A0A0G1GEM2"/>
<dbReference type="Pfam" id="PF01258">
    <property type="entry name" value="zf-dskA_traR"/>
    <property type="match status" value="1"/>
</dbReference>
<proteinExistence type="predicted"/>
<accession>A0A0G1GEM2</accession>
<keyword evidence="1" id="KW-0479">Metal-binding</keyword>
<dbReference type="SUPFAM" id="SSF57716">
    <property type="entry name" value="Glucocorticoid receptor-like (DNA-binding domain)"/>
    <property type="match status" value="1"/>
</dbReference>
<comment type="caution">
    <text evidence="7">The sequence shown here is derived from an EMBL/GenBank/DDBJ whole genome shotgun (WGS) entry which is preliminary data.</text>
</comment>
<evidence type="ECO:0000256" key="1">
    <source>
        <dbReference type="ARBA" id="ARBA00022723"/>
    </source>
</evidence>
<dbReference type="GO" id="GO:0008270">
    <property type="term" value="F:zinc ion binding"/>
    <property type="evidence" value="ECO:0007669"/>
    <property type="project" value="UniProtKB-KW"/>
</dbReference>
<feature type="compositionally biased region" description="Basic and acidic residues" evidence="5">
    <location>
        <begin position="35"/>
        <end position="50"/>
    </location>
</feature>
<evidence type="ECO:0000256" key="3">
    <source>
        <dbReference type="ARBA" id="ARBA00022833"/>
    </source>
</evidence>
<sequence>MKIKKTEISKFPSRLMTPVVAFLKSELKRLKRNKKNIEKEDPFSDERRITDNASPDTEAEEQFGHARTSAIRDQLDKKIVQTRKALSRARIGKYGICENCGKMIDTDRLIVYPQATLCVKCEAKKEK</sequence>
<reference evidence="7 8" key="1">
    <citation type="journal article" date="2015" name="Nature">
        <title>rRNA introns, odd ribosomes, and small enigmatic genomes across a large radiation of phyla.</title>
        <authorList>
            <person name="Brown C.T."/>
            <person name="Hug L.A."/>
            <person name="Thomas B.C."/>
            <person name="Sharon I."/>
            <person name="Castelle C.J."/>
            <person name="Singh A."/>
            <person name="Wilkins M.J."/>
            <person name="Williams K.H."/>
            <person name="Banfield J.F."/>
        </authorList>
    </citation>
    <scope>NUCLEOTIDE SEQUENCE [LARGE SCALE GENOMIC DNA]</scope>
</reference>
<evidence type="ECO:0000256" key="5">
    <source>
        <dbReference type="SAM" id="MobiDB-lite"/>
    </source>
</evidence>
<evidence type="ECO:0000259" key="6">
    <source>
        <dbReference type="Pfam" id="PF01258"/>
    </source>
</evidence>
<dbReference type="PANTHER" id="PTHR33823">
    <property type="entry name" value="RNA POLYMERASE-BINDING TRANSCRIPTION FACTOR DKSA-RELATED"/>
    <property type="match status" value="1"/>
</dbReference>
<dbReference type="InterPro" id="IPR020458">
    <property type="entry name" value="Znf_DskA_TraR_CS"/>
</dbReference>
<feature type="domain" description="Zinc finger DksA/TraR C4-type" evidence="6">
    <location>
        <begin position="92"/>
        <end position="127"/>
    </location>
</feature>
<feature type="zinc finger region" description="dksA C4-type" evidence="4">
    <location>
        <begin position="97"/>
        <end position="121"/>
    </location>
</feature>